<keyword evidence="9" id="KW-0997">Cell inner membrane</keyword>
<proteinExistence type="inferred from homology"/>
<dbReference type="PANTHER" id="PTHR33695:SF1">
    <property type="entry name" value="LIPOPROTEIN SIGNAL PEPTIDASE"/>
    <property type="match status" value="1"/>
</dbReference>
<evidence type="ECO:0000256" key="9">
    <source>
        <dbReference type="HAMAP-Rule" id="MF_00161"/>
    </source>
</evidence>
<evidence type="ECO:0000256" key="5">
    <source>
        <dbReference type="ARBA" id="ARBA00022750"/>
    </source>
</evidence>
<dbReference type="UniPathway" id="UPA00665"/>
<keyword evidence="3 9" id="KW-0645">Protease</keyword>
<evidence type="ECO:0000313" key="11">
    <source>
        <dbReference type="EMBL" id="CAE19374.1"/>
    </source>
</evidence>
<comment type="catalytic activity">
    <reaction evidence="9">
        <text>Release of signal peptides from bacterial membrane prolipoproteins. Hydrolyzes -Xaa-Yaa-Zaa-|-(S,diacylglyceryl)Cys-, in which Xaa is hydrophobic (preferably Leu), and Yaa (Ala or Ser) and Zaa (Gly or Ala) have small, neutral side chains.</text>
        <dbReference type="EC" id="3.4.23.36"/>
    </reaction>
</comment>
<evidence type="ECO:0000256" key="8">
    <source>
        <dbReference type="ARBA" id="ARBA00023136"/>
    </source>
</evidence>
<dbReference type="InterPro" id="IPR001872">
    <property type="entry name" value="Peptidase_A8"/>
</dbReference>
<dbReference type="GO" id="GO:0004190">
    <property type="term" value="F:aspartic-type endopeptidase activity"/>
    <property type="evidence" value="ECO:0007669"/>
    <property type="project" value="UniProtKB-UniRule"/>
</dbReference>
<comment type="similarity">
    <text evidence="1 9 10">Belongs to the peptidase A8 family.</text>
</comment>
<dbReference type="HAMAP" id="MF_00161">
    <property type="entry name" value="LspA"/>
    <property type="match status" value="1"/>
</dbReference>
<keyword evidence="8 9" id="KW-0472">Membrane</keyword>
<organism evidence="11 12">
    <name type="scientific">Prochlorococcus marinus subsp. pastoris (strain CCMP1986 / NIES-2087 / MED4)</name>
    <dbReference type="NCBI Taxonomy" id="59919"/>
    <lineage>
        <taxon>Bacteria</taxon>
        <taxon>Bacillati</taxon>
        <taxon>Cyanobacteriota</taxon>
        <taxon>Cyanophyceae</taxon>
        <taxon>Synechococcales</taxon>
        <taxon>Prochlorococcaceae</taxon>
        <taxon>Prochlorococcus</taxon>
    </lineage>
</organism>
<evidence type="ECO:0000256" key="4">
    <source>
        <dbReference type="ARBA" id="ARBA00022692"/>
    </source>
</evidence>
<dbReference type="eggNOG" id="COG0597">
    <property type="taxonomic scope" value="Bacteria"/>
</dbReference>
<protein>
    <recommendedName>
        <fullName evidence="9">Lipoprotein signal peptidase</fullName>
        <ecNumber evidence="9">3.4.23.36</ecNumber>
    </recommendedName>
    <alternativeName>
        <fullName evidence="9">Prolipoprotein signal peptidase</fullName>
    </alternativeName>
    <alternativeName>
        <fullName evidence="9">Signal peptidase II</fullName>
        <shortName evidence="9">SPase II</shortName>
    </alternativeName>
</protein>
<dbReference type="RefSeq" id="WP_011132548.1">
    <property type="nucleotide sequence ID" value="NC_005072.1"/>
</dbReference>
<dbReference type="EC" id="3.4.23.36" evidence="9"/>
<evidence type="ECO:0000256" key="3">
    <source>
        <dbReference type="ARBA" id="ARBA00022670"/>
    </source>
</evidence>
<dbReference type="PANTHER" id="PTHR33695">
    <property type="entry name" value="LIPOPROTEIN SIGNAL PEPTIDASE"/>
    <property type="match status" value="1"/>
</dbReference>
<name>Q7V1F8_PROMP</name>
<keyword evidence="7 9" id="KW-1133">Transmembrane helix</keyword>
<keyword evidence="11" id="KW-0449">Lipoprotein</keyword>
<feature type="transmembrane region" description="Helical" evidence="9">
    <location>
        <begin position="65"/>
        <end position="84"/>
    </location>
</feature>
<keyword evidence="5 9" id="KW-0064">Aspartyl protease</keyword>
<dbReference type="PRINTS" id="PR00781">
    <property type="entry name" value="LIPOSIGPTASE"/>
</dbReference>
<feature type="active site" evidence="9">
    <location>
        <position position="134"/>
    </location>
</feature>
<keyword evidence="2 9" id="KW-1003">Cell membrane</keyword>
<accession>Q7V1F8</accession>
<comment type="pathway">
    <text evidence="9">Protein modification; lipoprotein biosynthesis (signal peptide cleavage).</text>
</comment>
<gene>
    <name evidence="9" type="primary">lspA</name>
    <name evidence="11" type="ordered locus">PMM0915</name>
</gene>
<dbReference type="AlphaFoldDB" id="Q7V1F8"/>
<dbReference type="GO" id="GO:0006508">
    <property type="term" value="P:proteolysis"/>
    <property type="evidence" value="ECO:0007669"/>
    <property type="project" value="UniProtKB-KW"/>
</dbReference>
<evidence type="ECO:0000256" key="1">
    <source>
        <dbReference type="ARBA" id="ARBA00006139"/>
    </source>
</evidence>
<feature type="transmembrane region" description="Helical" evidence="9">
    <location>
        <begin position="12"/>
        <end position="30"/>
    </location>
</feature>
<keyword evidence="6 9" id="KW-0378">Hydrolase</keyword>
<feature type="transmembrane region" description="Helical" evidence="9">
    <location>
        <begin position="128"/>
        <end position="149"/>
    </location>
</feature>
<evidence type="ECO:0000256" key="6">
    <source>
        <dbReference type="ARBA" id="ARBA00022801"/>
    </source>
</evidence>
<reference evidence="11 12" key="1">
    <citation type="journal article" date="2003" name="Nature">
        <title>Genome divergence in two Prochlorococcus ecotypes reflects oceanic niche differentiation.</title>
        <authorList>
            <person name="Rocap G."/>
            <person name="Larimer F.W."/>
            <person name="Lamerdin J.E."/>
            <person name="Malfatti S."/>
            <person name="Chain P."/>
            <person name="Ahlgren N.A."/>
            <person name="Arellano A."/>
            <person name="Coleman M."/>
            <person name="Hauser L."/>
            <person name="Hess W.R."/>
            <person name="Johnson Z.I."/>
            <person name="Land M.L."/>
            <person name="Lindell D."/>
            <person name="Post A.F."/>
            <person name="Regala W."/>
            <person name="Shah M."/>
            <person name="Shaw S.L."/>
            <person name="Steglich C."/>
            <person name="Sullivan M.B."/>
            <person name="Ting C.S."/>
            <person name="Tolonen A."/>
            <person name="Webb E.A."/>
            <person name="Zinser E.R."/>
            <person name="Chisholm S.W."/>
        </authorList>
    </citation>
    <scope>NUCLEOTIDE SEQUENCE [LARGE SCALE GENOMIC DNA]</scope>
    <source>
        <strain evidence="12">CCMP1986 / NIES-2087 / MED4</strain>
    </source>
</reference>
<dbReference type="HOGENOM" id="CLU_083252_3_2_3"/>
<comment type="function">
    <text evidence="9">This protein specifically catalyzes the removal of signal peptides from prolipoproteins.</text>
</comment>
<dbReference type="Proteomes" id="UP000001026">
    <property type="component" value="Chromosome"/>
</dbReference>
<sequence length="153" mass="17703">MMLNIKKNRFYYILLSILIILSDQFTKHIIELNHTSYINKDLVFFSIEYVKNYGAAFNILNGNRIFLSTLSTIITLCLIYFILYKKKLDNLALLSYSFILAGTIGNGIERITKGYVIDFINLKFIDFPVFNIADISINIGLIIIIYGLIKNKR</sequence>
<feature type="active site" evidence="9">
    <location>
        <position position="118"/>
    </location>
</feature>
<evidence type="ECO:0000313" key="12">
    <source>
        <dbReference type="Proteomes" id="UP000001026"/>
    </source>
</evidence>
<keyword evidence="4 9" id="KW-0812">Transmembrane</keyword>
<dbReference type="STRING" id="59919.PMM0915"/>
<dbReference type="GO" id="GO:0005886">
    <property type="term" value="C:plasma membrane"/>
    <property type="evidence" value="ECO:0007669"/>
    <property type="project" value="UniProtKB-SubCell"/>
</dbReference>
<evidence type="ECO:0000256" key="10">
    <source>
        <dbReference type="RuleBase" id="RU004181"/>
    </source>
</evidence>
<comment type="subcellular location">
    <subcellularLocation>
        <location evidence="9">Cell inner membrane</location>
        <topology evidence="9">Multi-pass membrane protein</topology>
    </subcellularLocation>
</comment>
<dbReference type="KEGG" id="pmm:PMM0915"/>
<dbReference type="Pfam" id="PF01252">
    <property type="entry name" value="Peptidase_A8"/>
    <property type="match status" value="1"/>
</dbReference>
<evidence type="ECO:0000256" key="2">
    <source>
        <dbReference type="ARBA" id="ARBA00022475"/>
    </source>
</evidence>
<evidence type="ECO:0000256" key="7">
    <source>
        <dbReference type="ARBA" id="ARBA00022989"/>
    </source>
</evidence>
<feature type="transmembrane region" description="Helical" evidence="9">
    <location>
        <begin position="91"/>
        <end position="108"/>
    </location>
</feature>
<dbReference type="EMBL" id="BX548174">
    <property type="protein sequence ID" value="CAE19374.1"/>
    <property type="molecule type" value="Genomic_DNA"/>
</dbReference>
<dbReference type="NCBIfam" id="TIGR00077">
    <property type="entry name" value="lspA"/>
    <property type="match status" value="1"/>
</dbReference>